<gene>
    <name evidence="1" type="ORF">C2G38_2046399</name>
</gene>
<evidence type="ECO:0000313" key="1">
    <source>
        <dbReference type="EMBL" id="RIB06950.1"/>
    </source>
</evidence>
<protein>
    <recommendedName>
        <fullName evidence="3">Peptidase S1 domain-containing protein</fullName>
    </recommendedName>
</protein>
<dbReference type="InterPro" id="IPR043504">
    <property type="entry name" value="Peptidase_S1_PA_chymotrypsin"/>
</dbReference>
<name>A0A397U9H9_9GLOM</name>
<evidence type="ECO:0008006" key="3">
    <source>
        <dbReference type="Google" id="ProtNLM"/>
    </source>
</evidence>
<dbReference type="EMBL" id="QKWP01001734">
    <property type="protein sequence ID" value="RIB06950.1"/>
    <property type="molecule type" value="Genomic_DNA"/>
</dbReference>
<dbReference type="AlphaFoldDB" id="A0A397U9H9"/>
<reference evidence="1 2" key="1">
    <citation type="submission" date="2018-06" db="EMBL/GenBank/DDBJ databases">
        <title>Comparative genomics reveals the genomic features of Rhizophagus irregularis, R. cerebriforme, R. diaphanum and Gigaspora rosea, and their symbiotic lifestyle signature.</title>
        <authorList>
            <person name="Morin E."/>
            <person name="San Clemente H."/>
            <person name="Chen E.C.H."/>
            <person name="De La Providencia I."/>
            <person name="Hainaut M."/>
            <person name="Kuo A."/>
            <person name="Kohler A."/>
            <person name="Murat C."/>
            <person name="Tang N."/>
            <person name="Roy S."/>
            <person name="Loubradou J."/>
            <person name="Henrissat B."/>
            <person name="Grigoriev I.V."/>
            <person name="Corradi N."/>
            <person name="Roux C."/>
            <person name="Martin F.M."/>
        </authorList>
    </citation>
    <scope>NUCLEOTIDE SEQUENCE [LARGE SCALE GENOMIC DNA]</scope>
    <source>
        <strain evidence="1 2">DAOM 194757</strain>
    </source>
</reference>
<keyword evidence="2" id="KW-1185">Reference proteome</keyword>
<organism evidence="1 2">
    <name type="scientific">Gigaspora rosea</name>
    <dbReference type="NCBI Taxonomy" id="44941"/>
    <lineage>
        <taxon>Eukaryota</taxon>
        <taxon>Fungi</taxon>
        <taxon>Fungi incertae sedis</taxon>
        <taxon>Mucoromycota</taxon>
        <taxon>Glomeromycotina</taxon>
        <taxon>Glomeromycetes</taxon>
        <taxon>Diversisporales</taxon>
        <taxon>Gigasporaceae</taxon>
        <taxon>Gigaspora</taxon>
    </lineage>
</organism>
<proteinExistence type="predicted"/>
<accession>A0A397U9H9</accession>
<comment type="caution">
    <text evidence="1">The sequence shown here is derived from an EMBL/GenBank/DDBJ whole genome shotgun (WGS) entry which is preliminary data.</text>
</comment>
<evidence type="ECO:0000313" key="2">
    <source>
        <dbReference type="Proteomes" id="UP000266673"/>
    </source>
</evidence>
<sequence>MVYTLTDMEYNNIVLYFFDNTEFLNDVEPFNPTILYFDEEETPQTIIRSRYDVDNSRREIRKKLLDGDGLYNSATRCPCSAGFWAMSKDEPEPLYIITAGHCINETSYQTYFYYLPWGWNDTQSKLSYIGQMIFRSEDDI</sequence>
<dbReference type="Gene3D" id="2.40.10.10">
    <property type="entry name" value="Trypsin-like serine proteases"/>
    <property type="match status" value="1"/>
</dbReference>
<dbReference type="Proteomes" id="UP000266673">
    <property type="component" value="Unassembled WGS sequence"/>
</dbReference>
<dbReference type="OrthoDB" id="2345133at2759"/>